<comment type="similarity">
    <text evidence="5">Belongs to the PPase family.</text>
</comment>
<comment type="catalytic activity">
    <reaction evidence="5">
        <text>diphosphate + H2O = 2 phosphate + H(+)</text>
        <dbReference type="Rhea" id="RHEA:24576"/>
        <dbReference type="ChEBI" id="CHEBI:15377"/>
        <dbReference type="ChEBI" id="CHEBI:15378"/>
        <dbReference type="ChEBI" id="CHEBI:33019"/>
        <dbReference type="ChEBI" id="CHEBI:43474"/>
        <dbReference type="EC" id="3.6.1.1"/>
    </reaction>
</comment>
<keyword evidence="4 5" id="KW-0460">Magnesium</keyword>
<dbReference type="PROSITE" id="PS00387">
    <property type="entry name" value="PPASE"/>
    <property type="match status" value="1"/>
</dbReference>
<feature type="binding site" evidence="5">
    <location>
        <position position="41"/>
    </location>
    <ligand>
        <name>substrate</name>
    </ligand>
</feature>
<dbReference type="Gene3D" id="3.90.80.10">
    <property type="entry name" value="Inorganic pyrophosphatase"/>
    <property type="match status" value="1"/>
</dbReference>
<dbReference type="EMBL" id="JARVCO010000010">
    <property type="protein sequence ID" value="MDZ8118629.1"/>
    <property type="molecule type" value="Genomic_DNA"/>
</dbReference>
<keyword evidence="3 5" id="KW-0378">Hydrolase</keyword>
<keyword evidence="5" id="KW-0963">Cytoplasm</keyword>
<organism evidence="6 7">
    <name type="scientific">Pontiella agarivorans</name>
    <dbReference type="NCBI Taxonomy" id="3038953"/>
    <lineage>
        <taxon>Bacteria</taxon>
        <taxon>Pseudomonadati</taxon>
        <taxon>Kiritimatiellota</taxon>
        <taxon>Kiritimatiellia</taxon>
        <taxon>Kiritimatiellales</taxon>
        <taxon>Pontiellaceae</taxon>
        <taxon>Pontiella</taxon>
    </lineage>
</organism>
<feature type="binding site" evidence="5">
    <location>
        <position position="128"/>
    </location>
    <ligand>
        <name>Mg(2+)</name>
        <dbReference type="ChEBI" id="CHEBI:18420"/>
        <label>1</label>
    </ligand>
</feature>
<evidence type="ECO:0000256" key="1">
    <source>
        <dbReference type="ARBA" id="ARBA00001946"/>
    </source>
</evidence>
<evidence type="ECO:0000256" key="5">
    <source>
        <dbReference type="HAMAP-Rule" id="MF_00209"/>
    </source>
</evidence>
<name>A0ABU5MWN7_9BACT</name>
<dbReference type="NCBIfam" id="NF001886">
    <property type="entry name" value="PRK00642.1"/>
    <property type="match status" value="1"/>
</dbReference>
<evidence type="ECO:0000256" key="3">
    <source>
        <dbReference type="ARBA" id="ARBA00022801"/>
    </source>
</evidence>
<dbReference type="Proteomes" id="UP001290861">
    <property type="component" value="Unassembled WGS sequence"/>
</dbReference>
<dbReference type="EC" id="3.6.1.1" evidence="5"/>
<feature type="binding site" evidence="5">
    <location>
        <position position="95"/>
    </location>
    <ligand>
        <name>Mg(2+)</name>
        <dbReference type="ChEBI" id="CHEBI:18420"/>
        <label>1</label>
    </ligand>
</feature>
<dbReference type="Pfam" id="PF00719">
    <property type="entry name" value="Pyrophosphatase"/>
    <property type="match status" value="1"/>
</dbReference>
<feature type="binding site" evidence="5">
    <location>
        <position position="55"/>
    </location>
    <ligand>
        <name>substrate</name>
    </ligand>
</feature>
<dbReference type="GO" id="GO:0004427">
    <property type="term" value="F:inorganic diphosphate phosphatase activity"/>
    <property type="evidence" value="ECO:0007669"/>
    <property type="project" value="UniProtKB-EC"/>
</dbReference>
<proteinExistence type="inferred from homology"/>
<feature type="binding site" evidence="5">
    <location>
        <position position="90"/>
    </location>
    <ligand>
        <name>Mg(2+)</name>
        <dbReference type="ChEBI" id="CHEBI:18420"/>
        <label>1</label>
    </ligand>
</feature>
<comment type="caution">
    <text evidence="6">The sequence shown here is derived from an EMBL/GenBank/DDBJ whole genome shotgun (WGS) entry which is preliminary data.</text>
</comment>
<dbReference type="HAMAP" id="MF_00209">
    <property type="entry name" value="Inorganic_PPase"/>
    <property type="match status" value="1"/>
</dbReference>
<keyword evidence="7" id="KW-1185">Reference proteome</keyword>
<dbReference type="SUPFAM" id="SSF50324">
    <property type="entry name" value="Inorganic pyrophosphatase"/>
    <property type="match status" value="1"/>
</dbReference>
<dbReference type="CDD" id="cd00412">
    <property type="entry name" value="pyrophosphatase"/>
    <property type="match status" value="1"/>
</dbReference>
<protein>
    <recommendedName>
        <fullName evidence="5">Inorganic pyrophosphatase</fullName>
        <ecNumber evidence="5">3.6.1.1</ecNumber>
    </recommendedName>
    <alternativeName>
        <fullName evidence="5">Pyrophosphate phospho-hydrolase</fullName>
        <shortName evidence="5">PPase</shortName>
    </alternativeName>
</protein>
<accession>A0ABU5MWN7</accession>
<evidence type="ECO:0000313" key="6">
    <source>
        <dbReference type="EMBL" id="MDZ8118629.1"/>
    </source>
</evidence>
<dbReference type="PANTHER" id="PTHR10286">
    <property type="entry name" value="INORGANIC PYROPHOSPHATASE"/>
    <property type="match status" value="1"/>
</dbReference>
<comment type="cofactor">
    <cofactor evidence="1 5">
        <name>Mg(2+)</name>
        <dbReference type="ChEBI" id="CHEBI:18420"/>
    </cofactor>
</comment>
<evidence type="ECO:0000256" key="2">
    <source>
        <dbReference type="ARBA" id="ARBA00022723"/>
    </source>
</evidence>
<feature type="binding site" evidence="5">
    <location>
        <position position="67"/>
    </location>
    <ligand>
        <name>substrate</name>
    </ligand>
</feature>
<dbReference type="InterPro" id="IPR036649">
    <property type="entry name" value="Pyrophosphatase_sf"/>
</dbReference>
<dbReference type="RefSeq" id="WP_322608427.1">
    <property type="nucleotide sequence ID" value="NZ_JARVCO010000010.1"/>
</dbReference>
<comment type="subcellular location">
    <subcellularLocation>
        <location evidence="5">Cytoplasm</location>
    </subcellularLocation>
</comment>
<dbReference type="InterPro" id="IPR008162">
    <property type="entry name" value="Pyrophosphatase"/>
</dbReference>
<sequence length="202" mass="23000">MAFPKTFYRWRPHPWHGLEAHEGIEGVVNAYIEMTEFDAVKYEVDKTTGYLRVDRPQLTSSMTPTLYGFIPQTYCASRVQDLSPTSVKGDGDPLDICVITERPINRGEVILRARVIGGMQMVDSGEADDKIIAVLDNDQFWEDAKDINDVSHALLERLRHYFETYKLVPGQPSDVNIPEIYGREHALKVIAASMEDYIEEYG</sequence>
<keyword evidence="2 5" id="KW-0479">Metal-binding</keyword>
<comment type="function">
    <text evidence="5">Catalyzes the hydrolysis of inorganic pyrophosphate (PPi) forming two phosphate ions.</text>
</comment>
<gene>
    <name evidence="5" type="primary">ppa</name>
    <name evidence="6" type="ORF">P9H32_08305</name>
</gene>
<evidence type="ECO:0000313" key="7">
    <source>
        <dbReference type="Proteomes" id="UP001290861"/>
    </source>
</evidence>
<evidence type="ECO:0000256" key="4">
    <source>
        <dbReference type="ARBA" id="ARBA00022842"/>
    </source>
</evidence>
<feature type="binding site" evidence="5">
    <location>
        <position position="95"/>
    </location>
    <ligand>
        <name>Mg(2+)</name>
        <dbReference type="ChEBI" id="CHEBI:18420"/>
        <label>2</label>
    </ligand>
</feature>
<reference evidence="6 7" key="1">
    <citation type="journal article" date="2024" name="Appl. Environ. Microbiol.">
        <title>Pontiella agarivorans sp. nov., a novel marine anaerobic bacterium capable of degrading macroalgal polysaccharides and fixing nitrogen.</title>
        <authorList>
            <person name="Liu N."/>
            <person name="Kivenson V."/>
            <person name="Peng X."/>
            <person name="Cui Z."/>
            <person name="Lankiewicz T.S."/>
            <person name="Gosselin K.M."/>
            <person name="English C.J."/>
            <person name="Blair E.M."/>
            <person name="O'Malley M.A."/>
            <person name="Valentine D.L."/>
        </authorList>
    </citation>
    <scope>NUCLEOTIDE SEQUENCE [LARGE SCALE GENOMIC DNA]</scope>
    <source>
        <strain evidence="6 7">NLcol2</strain>
    </source>
</reference>
<comment type="subunit">
    <text evidence="5">Homohexamer.</text>
</comment>
<feature type="binding site" evidence="5">
    <location>
        <position position="165"/>
    </location>
    <ligand>
        <name>substrate</name>
    </ligand>
</feature>